<dbReference type="SUPFAM" id="SSF50249">
    <property type="entry name" value="Nucleic acid-binding proteins"/>
    <property type="match status" value="1"/>
</dbReference>
<comment type="caution">
    <text evidence="2">The sequence shown here is derived from an EMBL/GenBank/DDBJ whole genome shotgun (WGS) entry which is preliminary data.</text>
</comment>
<organism evidence="2 3">
    <name type="scientific">Brassica napus</name>
    <name type="common">Rape</name>
    <dbReference type="NCBI Taxonomy" id="3708"/>
    <lineage>
        <taxon>Eukaryota</taxon>
        <taxon>Viridiplantae</taxon>
        <taxon>Streptophyta</taxon>
        <taxon>Embryophyta</taxon>
        <taxon>Tracheophyta</taxon>
        <taxon>Spermatophyta</taxon>
        <taxon>Magnoliopsida</taxon>
        <taxon>eudicotyledons</taxon>
        <taxon>Gunneridae</taxon>
        <taxon>Pentapetalae</taxon>
        <taxon>rosids</taxon>
        <taxon>malvids</taxon>
        <taxon>Brassicales</taxon>
        <taxon>Brassicaceae</taxon>
        <taxon>Brassiceae</taxon>
        <taxon>Brassica</taxon>
    </lineage>
</organism>
<evidence type="ECO:0000313" key="3">
    <source>
        <dbReference type="Proteomes" id="UP000824890"/>
    </source>
</evidence>
<gene>
    <name evidence="2" type="ORF">HID58_055154</name>
</gene>
<evidence type="ECO:0000259" key="1">
    <source>
        <dbReference type="Pfam" id="PF02721"/>
    </source>
</evidence>
<dbReference type="Pfam" id="PF02721">
    <property type="entry name" value="DUF223"/>
    <property type="match status" value="1"/>
</dbReference>
<keyword evidence="3" id="KW-1185">Reference proteome</keyword>
<proteinExistence type="predicted"/>
<dbReference type="InterPro" id="IPR012340">
    <property type="entry name" value="NA-bd_OB-fold"/>
</dbReference>
<feature type="domain" description="Replication protein A 70 kDa DNA-binding subunit B/D first OB fold" evidence="1">
    <location>
        <begin position="40"/>
        <end position="132"/>
    </location>
</feature>
<name>A0ABQ8AJM5_BRANA</name>
<reference evidence="2 3" key="1">
    <citation type="submission" date="2021-05" db="EMBL/GenBank/DDBJ databases">
        <title>Genome Assembly of Synthetic Allotetraploid Brassica napus Reveals Homoeologous Exchanges between Subgenomes.</title>
        <authorList>
            <person name="Davis J.T."/>
        </authorList>
    </citation>
    <scope>NUCLEOTIDE SEQUENCE [LARGE SCALE GENOMIC DNA]</scope>
    <source>
        <strain evidence="3">cv. Da-Ae</strain>
        <tissue evidence="2">Seedling</tissue>
    </source>
</reference>
<sequence>KSSPSLRIVRSKNISLQRKDYLSTNNMAQYNRFSEVVYEKKLRCWRFRVKILRIYPFYSYITGSGPHWIYVLADEDGTKMEMTIYDVYGDKYRGFEKQEGKWVEIFRVKVGHAYSGFKAAKYLFRLTATSDKQVHIIDPLNNRLYIDFKSIHEIPHISSININYPIDTMGVVFNTENQIKRVATGHHIYAFQEGFQNRRGRREVIVVLKMWSLSKTFPKLIYTCYVGPIELWLETEGGLSDFMFNPLLPEVEEFMQSLLCSDPYVQRHGAIGPL</sequence>
<dbReference type="Gene3D" id="2.40.50.140">
    <property type="entry name" value="Nucleic acid-binding proteins"/>
    <property type="match status" value="1"/>
</dbReference>
<accession>A0ABQ8AJM5</accession>
<protein>
    <recommendedName>
        <fullName evidence="1">Replication protein A 70 kDa DNA-binding subunit B/D first OB fold domain-containing protein</fullName>
    </recommendedName>
</protein>
<dbReference type="Proteomes" id="UP000824890">
    <property type="component" value="Unassembled WGS sequence"/>
</dbReference>
<dbReference type="InterPro" id="IPR003871">
    <property type="entry name" value="RFA1B/D_OB_1st"/>
</dbReference>
<evidence type="ECO:0000313" key="2">
    <source>
        <dbReference type="EMBL" id="KAH0892725.1"/>
    </source>
</evidence>
<dbReference type="EMBL" id="JAGKQM010000013">
    <property type="protein sequence ID" value="KAH0892725.1"/>
    <property type="molecule type" value="Genomic_DNA"/>
</dbReference>
<feature type="non-terminal residue" evidence="2">
    <location>
        <position position="1"/>
    </location>
</feature>